<dbReference type="KEGG" id="fes:HER31_11135"/>
<dbReference type="NCBIfam" id="TIGR01853">
    <property type="entry name" value="lipid_A_lpxD"/>
    <property type="match status" value="1"/>
</dbReference>
<dbReference type="GO" id="GO:0016410">
    <property type="term" value="F:N-acyltransferase activity"/>
    <property type="evidence" value="ECO:0007669"/>
    <property type="project" value="InterPro"/>
</dbReference>
<dbReference type="Gene3D" id="1.20.5.170">
    <property type="match status" value="1"/>
</dbReference>
<comment type="pathway">
    <text evidence="7">Bacterial outer membrane biogenesis; LPS lipid A biosynthesis.</text>
</comment>
<dbReference type="Pfam" id="PF04613">
    <property type="entry name" value="LpxD"/>
    <property type="match status" value="1"/>
</dbReference>
<evidence type="ECO:0000256" key="6">
    <source>
        <dbReference type="ARBA" id="ARBA00023315"/>
    </source>
</evidence>
<accession>A0A6H1UE67</accession>
<dbReference type="InterPro" id="IPR011004">
    <property type="entry name" value="Trimer_LpxA-like_sf"/>
</dbReference>
<dbReference type="Gene3D" id="3.40.1390.10">
    <property type="entry name" value="MurE/MurF, N-terminal domain"/>
    <property type="match status" value="1"/>
</dbReference>
<dbReference type="Proteomes" id="UP000501602">
    <property type="component" value="Chromosome"/>
</dbReference>
<keyword evidence="6 7" id="KW-0012">Acyltransferase</keyword>
<evidence type="ECO:0000256" key="1">
    <source>
        <dbReference type="ARBA" id="ARBA00022516"/>
    </source>
</evidence>
<organism evidence="9 10">
    <name type="scientific">Ferrimonas lipolytica</name>
    <dbReference type="NCBI Taxonomy" id="2724191"/>
    <lineage>
        <taxon>Bacteria</taxon>
        <taxon>Pseudomonadati</taxon>
        <taxon>Pseudomonadota</taxon>
        <taxon>Gammaproteobacteria</taxon>
        <taxon>Alteromonadales</taxon>
        <taxon>Ferrimonadaceae</taxon>
        <taxon>Ferrimonas</taxon>
    </lineage>
</organism>
<dbReference type="Gene3D" id="2.160.10.10">
    <property type="entry name" value="Hexapeptide repeat proteins"/>
    <property type="match status" value="1"/>
</dbReference>
<keyword evidence="4 7" id="KW-0677">Repeat</keyword>
<keyword evidence="2 7" id="KW-0441">Lipid A biosynthesis</keyword>
<comment type="similarity">
    <text evidence="7">Belongs to the transferase hexapeptide repeat family. LpxD subfamily.</text>
</comment>
<dbReference type="AlphaFoldDB" id="A0A6H1UE67"/>
<dbReference type="SUPFAM" id="SSF51161">
    <property type="entry name" value="Trimeric LpxA-like enzymes"/>
    <property type="match status" value="1"/>
</dbReference>
<evidence type="ECO:0000313" key="9">
    <source>
        <dbReference type="EMBL" id="QIZ77385.1"/>
    </source>
</evidence>
<dbReference type="PANTHER" id="PTHR43378:SF2">
    <property type="entry name" value="UDP-3-O-ACYLGLUCOSAMINE N-ACYLTRANSFERASE 1, MITOCHONDRIAL-RELATED"/>
    <property type="match status" value="1"/>
</dbReference>
<evidence type="ECO:0000313" key="10">
    <source>
        <dbReference type="Proteomes" id="UP000501602"/>
    </source>
</evidence>
<dbReference type="InterPro" id="IPR020573">
    <property type="entry name" value="UDP_GlcNAc_AcTrfase_non-rep"/>
</dbReference>
<comment type="catalytic activity">
    <reaction evidence="7">
        <text>a UDP-3-O-[(3R)-3-hydroxyacyl]-alpha-D-glucosamine + a (3R)-hydroxyacyl-[ACP] = a UDP-2-N,3-O-bis[(3R)-3-hydroxyacyl]-alpha-D-glucosamine + holo-[ACP] + H(+)</text>
        <dbReference type="Rhea" id="RHEA:53836"/>
        <dbReference type="Rhea" id="RHEA-COMP:9685"/>
        <dbReference type="Rhea" id="RHEA-COMP:9945"/>
        <dbReference type="ChEBI" id="CHEBI:15378"/>
        <dbReference type="ChEBI" id="CHEBI:64479"/>
        <dbReference type="ChEBI" id="CHEBI:78827"/>
        <dbReference type="ChEBI" id="CHEBI:137740"/>
        <dbReference type="ChEBI" id="CHEBI:137748"/>
        <dbReference type="EC" id="2.3.1.191"/>
    </reaction>
</comment>
<name>A0A6H1UE67_9GAMM</name>
<dbReference type="InterPro" id="IPR001451">
    <property type="entry name" value="Hexapep"/>
</dbReference>
<dbReference type="PANTHER" id="PTHR43378">
    <property type="entry name" value="UDP-3-O-ACYLGLUCOSAMINE N-ACYLTRANSFERASE"/>
    <property type="match status" value="1"/>
</dbReference>
<dbReference type="UniPathway" id="UPA00973"/>
<comment type="function">
    <text evidence="7">Catalyzes the N-acylation of UDP-3-O-acylglucosamine using 3-hydroxyacyl-ACP as the acyl donor. Is involved in the biosynthesis of lipid A, a phosphorylated glycolipid that anchors the lipopolysaccharide to the outer membrane of the cell.</text>
</comment>
<dbReference type="EC" id="2.3.1.191" evidence="7"/>
<dbReference type="PROSITE" id="PS00101">
    <property type="entry name" value="HEXAPEP_TRANSFERASES"/>
    <property type="match status" value="1"/>
</dbReference>
<evidence type="ECO:0000256" key="2">
    <source>
        <dbReference type="ARBA" id="ARBA00022556"/>
    </source>
</evidence>
<feature type="active site" description="Proton acceptor" evidence="7">
    <location>
        <position position="239"/>
    </location>
</feature>
<evidence type="ECO:0000256" key="7">
    <source>
        <dbReference type="HAMAP-Rule" id="MF_00523"/>
    </source>
</evidence>
<keyword evidence="3 7" id="KW-0808">Transferase</keyword>
<evidence type="ECO:0000256" key="5">
    <source>
        <dbReference type="ARBA" id="ARBA00023098"/>
    </source>
</evidence>
<dbReference type="InterPro" id="IPR018357">
    <property type="entry name" value="Hexapep_transf_CS"/>
</dbReference>
<dbReference type="EMBL" id="CP051180">
    <property type="protein sequence ID" value="QIZ77385.1"/>
    <property type="molecule type" value="Genomic_DNA"/>
</dbReference>
<dbReference type="CDD" id="cd03352">
    <property type="entry name" value="LbH_LpxD"/>
    <property type="match status" value="1"/>
</dbReference>
<dbReference type="NCBIfam" id="NF002060">
    <property type="entry name" value="PRK00892.1"/>
    <property type="match status" value="1"/>
</dbReference>
<protein>
    <recommendedName>
        <fullName evidence="7">UDP-3-O-acylglucosamine N-acyltransferase</fullName>
        <ecNumber evidence="7">2.3.1.191</ecNumber>
    </recommendedName>
</protein>
<evidence type="ECO:0000256" key="3">
    <source>
        <dbReference type="ARBA" id="ARBA00022679"/>
    </source>
</evidence>
<keyword evidence="10" id="KW-1185">Reference proteome</keyword>
<dbReference type="RefSeq" id="WP_168660645.1">
    <property type="nucleotide sequence ID" value="NZ_CP051180.1"/>
</dbReference>
<feature type="domain" description="UDP-3-O-[3-hydroxymyristoyl] glucosamine N-acyltransferase non-repeat region" evidence="8">
    <location>
        <begin position="23"/>
        <end position="89"/>
    </location>
</feature>
<sequence length="345" mass="36056">MTQWTLALLASALGARVQGDSNTLIEGVATLEQAQNGQLAFLANPKYKSQLETTQASAVLLSPANAESYPGNALILDDPYVGFARVAQLLDTTPAAAVGIHPSAIIDPSAELAEGVAVGANAVIEEGVKIGSNSQIGSGCVVGQYSRIGSDTKLWANVTIYHNVTVGSHCIIHSGAVIGSDGFGYANEKGQWIKIPQTGSVVIHDKVEIGANTTVDRGAIDDTVIEQGAIIDNLVQIAHNVIIGAHSAMAGTSAIAGSTRLGRHCIVGGNSAIAGHIEIAPGTHINGMTGVTGSITKPGHYGSVPPMQEVKTWRRNSVRMRQLDEMYRRIRALEKQLAADADNEK</sequence>
<proteinExistence type="inferred from homology"/>
<comment type="subunit">
    <text evidence="7">Homotrimer.</text>
</comment>
<keyword evidence="1 7" id="KW-0444">Lipid biosynthesis</keyword>
<dbReference type="Pfam" id="PF00132">
    <property type="entry name" value="Hexapep"/>
    <property type="match status" value="2"/>
</dbReference>
<dbReference type="GO" id="GO:0016020">
    <property type="term" value="C:membrane"/>
    <property type="evidence" value="ECO:0007669"/>
    <property type="project" value="GOC"/>
</dbReference>
<dbReference type="HAMAP" id="MF_00523">
    <property type="entry name" value="LpxD"/>
    <property type="match status" value="1"/>
</dbReference>
<keyword evidence="5 7" id="KW-0443">Lipid metabolism</keyword>
<gene>
    <name evidence="7 9" type="primary">lpxD</name>
    <name evidence="9" type="ORF">HER31_11135</name>
</gene>
<dbReference type="GO" id="GO:0009245">
    <property type="term" value="P:lipid A biosynthetic process"/>
    <property type="evidence" value="ECO:0007669"/>
    <property type="project" value="UniProtKB-UniRule"/>
</dbReference>
<evidence type="ECO:0000259" key="8">
    <source>
        <dbReference type="Pfam" id="PF04613"/>
    </source>
</evidence>
<dbReference type="GO" id="GO:0103118">
    <property type="term" value="F:UDP-3-O-[(3R)-3-hydroxyacyl]-glucosamine N-acyltransferase activity"/>
    <property type="evidence" value="ECO:0007669"/>
    <property type="project" value="UniProtKB-EC"/>
</dbReference>
<reference evidence="9 10" key="1">
    <citation type="submission" date="2020-04" db="EMBL/GenBank/DDBJ databases">
        <title>Ferrimonas sp. S7 isolated from sea water.</title>
        <authorList>
            <person name="Bae S.S."/>
            <person name="Baek K."/>
        </authorList>
    </citation>
    <scope>NUCLEOTIDE SEQUENCE [LARGE SCALE GENOMIC DNA]</scope>
    <source>
        <strain evidence="9 10">S7</strain>
    </source>
</reference>
<evidence type="ECO:0000256" key="4">
    <source>
        <dbReference type="ARBA" id="ARBA00022737"/>
    </source>
</evidence>
<dbReference type="InterPro" id="IPR007691">
    <property type="entry name" value="LpxD"/>
</dbReference>